<name>A0ABX5WEM1_9BRAD</name>
<proteinExistence type="predicted"/>
<dbReference type="EMBL" id="CP041090">
    <property type="protein sequence ID" value="QDF41314.1"/>
    <property type="molecule type" value="Genomic_DNA"/>
</dbReference>
<dbReference type="RefSeq" id="WP_140482012.1">
    <property type="nucleotide sequence ID" value="NZ_CP041090.2"/>
</dbReference>
<reference evidence="1 2" key="2">
    <citation type="journal article" date="2020" name="Int. J. Syst. Evol. Microbiol.">
        <title>Description and complete genome sequences of Bradyrhizobium symbiodeficiens sp. nov., a non-symbiotic bacterium associated with legumes native to Canada.</title>
        <authorList>
            <person name="Bromfield E.S.P."/>
            <person name="Cloutier S."/>
            <person name="Nguyen H.D.T."/>
        </authorList>
    </citation>
    <scope>NUCLEOTIDE SEQUENCE [LARGE SCALE GENOMIC DNA]</scope>
    <source>
        <strain evidence="1 2">65S1MB</strain>
    </source>
</reference>
<accession>A0ABX5WEM1</accession>
<sequence length="78" mass="8407">MKRITHSLLHLRYCSAQPVVGCIEDYDNDDAANDGLVVQGGDVGAISRSLPVPAARALEHDPEKCAAVLRKDHAQTIN</sequence>
<keyword evidence="2" id="KW-1185">Reference proteome</keyword>
<evidence type="ECO:0000313" key="2">
    <source>
        <dbReference type="Proteomes" id="UP000319298"/>
    </source>
</evidence>
<gene>
    <name evidence="1" type="ORF">FJN17_29110</name>
</gene>
<organism evidence="1 2">
    <name type="scientific">Bradyrhizobium symbiodeficiens</name>
    <dbReference type="NCBI Taxonomy" id="1404367"/>
    <lineage>
        <taxon>Bacteria</taxon>
        <taxon>Pseudomonadati</taxon>
        <taxon>Pseudomonadota</taxon>
        <taxon>Alphaproteobacteria</taxon>
        <taxon>Hyphomicrobiales</taxon>
        <taxon>Nitrobacteraceae</taxon>
        <taxon>Bradyrhizobium</taxon>
    </lineage>
</organism>
<protein>
    <submittedName>
        <fullName evidence="1">Uncharacterized protein</fullName>
    </submittedName>
</protein>
<dbReference type="Proteomes" id="UP000319298">
    <property type="component" value="Chromosome"/>
</dbReference>
<reference evidence="2" key="1">
    <citation type="submission" date="2019-06" db="EMBL/GenBank/DDBJ databases">
        <title>Whole-Genome Sequence of Bradyrhizobium sp. 3 Strain 65S1MB.</title>
        <authorList>
            <person name="Bromfield E.S.P."/>
            <person name="Cloutier S."/>
            <person name="Nguyen H.D.T."/>
        </authorList>
    </citation>
    <scope>NUCLEOTIDE SEQUENCE [LARGE SCALE GENOMIC DNA]</scope>
    <source>
        <strain evidence="2">65S1MB</strain>
    </source>
</reference>
<evidence type="ECO:0000313" key="1">
    <source>
        <dbReference type="EMBL" id="QDF41314.1"/>
    </source>
</evidence>